<keyword evidence="3" id="KW-0597">Phosphoprotein</keyword>
<protein>
    <recommendedName>
        <fullName evidence="12">Vitronectin</fullName>
    </recommendedName>
    <alternativeName>
        <fullName evidence="14">S-protein</fullName>
    </alternativeName>
    <alternativeName>
        <fullName evidence="13">Serum-spreading factor</fullName>
    </alternativeName>
</protein>
<evidence type="ECO:0000256" key="13">
    <source>
        <dbReference type="ARBA" id="ARBA00075129"/>
    </source>
</evidence>
<dbReference type="GO" id="GO:0030195">
    <property type="term" value="P:negative regulation of blood coagulation"/>
    <property type="evidence" value="ECO:0007669"/>
    <property type="project" value="Ensembl"/>
</dbReference>
<dbReference type="InterPro" id="IPR051298">
    <property type="entry name" value="Heme_transport/Cell_adhesion"/>
</dbReference>
<evidence type="ECO:0000313" key="20">
    <source>
        <dbReference type="Proteomes" id="UP000000715"/>
    </source>
</evidence>
<evidence type="ECO:0000256" key="14">
    <source>
        <dbReference type="ARBA" id="ARBA00080053"/>
    </source>
</evidence>
<dbReference type="GeneID" id="101690226"/>
<dbReference type="PANTHER" id="PTHR22917:SF3">
    <property type="entry name" value="VITRONECTIN"/>
    <property type="match status" value="1"/>
</dbReference>
<dbReference type="GO" id="GO:1904090">
    <property type="term" value="C:peptidase inhibitor complex"/>
    <property type="evidence" value="ECO:0007669"/>
    <property type="project" value="Ensembl"/>
</dbReference>
<dbReference type="GO" id="GO:0030247">
    <property type="term" value="F:polysaccharide binding"/>
    <property type="evidence" value="ECO:0007669"/>
    <property type="project" value="InterPro"/>
</dbReference>
<keyword evidence="4" id="KW-0765">Sulfation</keyword>
<feature type="signal peptide" evidence="17">
    <location>
        <begin position="1"/>
        <end position="19"/>
    </location>
</feature>
<dbReference type="Ensembl" id="ENSMPUT00000014424.1">
    <property type="protein sequence ID" value="ENSMPUP00000014197.1"/>
    <property type="gene ID" value="ENSMPUG00000014305.1"/>
</dbReference>
<feature type="domain" description="SMB" evidence="18">
    <location>
        <begin position="20"/>
        <end position="63"/>
    </location>
</feature>
<dbReference type="GO" id="GO:0031012">
    <property type="term" value="C:extracellular matrix"/>
    <property type="evidence" value="ECO:0007669"/>
    <property type="project" value="Ensembl"/>
</dbReference>
<dbReference type="SUPFAM" id="SSF50923">
    <property type="entry name" value="Hemopexin-like domain"/>
    <property type="match status" value="1"/>
</dbReference>
<keyword evidence="10" id="KW-0325">Glycoprotein</keyword>
<evidence type="ECO:0000256" key="17">
    <source>
        <dbReference type="SAM" id="SignalP"/>
    </source>
</evidence>
<dbReference type="PANTHER" id="PTHR22917">
    <property type="entry name" value="HEMOPEXIN DOMAIN-CONTAINING PROTEIN"/>
    <property type="match status" value="1"/>
</dbReference>
<dbReference type="GO" id="GO:0033627">
    <property type="term" value="P:cell adhesion mediated by integrin"/>
    <property type="evidence" value="ECO:0007669"/>
    <property type="project" value="Ensembl"/>
</dbReference>
<dbReference type="GO" id="GO:0008201">
    <property type="term" value="F:heparin binding"/>
    <property type="evidence" value="ECO:0007669"/>
    <property type="project" value="UniProtKB-KW"/>
</dbReference>
<dbReference type="RefSeq" id="XP_004747069.1">
    <property type="nucleotide sequence ID" value="XM_004747012.3"/>
</dbReference>
<feature type="chain" id="PRO_5044736392" description="Vitronectin" evidence="17">
    <location>
        <begin position="20"/>
        <end position="470"/>
    </location>
</feature>
<dbReference type="InterPro" id="IPR018486">
    <property type="entry name" value="Hemopexin_CS"/>
</dbReference>
<evidence type="ECO:0000256" key="15">
    <source>
        <dbReference type="PROSITE-ProRule" id="PRU01011"/>
    </source>
</evidence>
<dbReference type="HOGENOM" id="CLU_046227_0_0_1"/>
<dbReference type="GO" id="GO:0005178">
    <property type="term" value="F:integrin binding"/>
    <property type="evidence" value="ECO:0007669"/>
    <property type="project" value="Ensembl"/>
</dbReference>
<dbReference type="GO" id="GO:0005783">
    <property type="term" value="C:endoplasmic reticulum"/>
    <property type="evidence" value="ECO:0007669"/>
    <property type="project" value="Ensembl"/>
</dbReference>
<reference evidence="21" key="2">
    <citation type="submission" date="2025-04" db="UniProtKB">
        <authorList>
            <consortium name="RefSeq"/>
        </authorList>
    </citation>
    <scope>IDENTIFICATION</scope>
    <source>
        <tissue evidence="21">Brain</tissue>
    </source>
</reference>
<keyword evidence="2" id="KW-0964">Secreted</keyword>
<evidence type="ECO:0000256" key="12">
    <source>
        <dbReference type="ARBA" id="ARBA00074064"/>
    </source>
</evidence>
<dbReference type="Proteomes" id="UP000000715">
    <property type="component" value="Unplaced"/>
</dbReference>
<feature type="region of interest" description="Disordered" evidence="16">
    <location>
        <begin position="354"/>
        <end position="388"/>
    </location>
</feature>
<dbReference type="SMART" id="SM00201">
    <property type="entry name" value="SO"/>
    <property type="match status" value="1"/>
</dbReference>
<dbReference type="InterPro" id="IPR018487">
    <property type="entry name" value="Hemopexin-like_repeat"/>
</dbReference>
<dbReference type="AlphaFoldDB" id="M3YS87"/>
<dbReference type="SUPFAM" id="SSF90188">
    <property type="entry name" value="Somatomedin B domain"/>
    <property type="match status" value="1"/>
</dbReference>
<evidence type="ECO:0000256" key="7">
    <source>
        <dbReference type="ARBA" id="ARBA00022737"/>
    </source>
</evidence>
<dbReference type="GO" id="GO:0007229">
    <property type="term" value="P:integrin-mediated signaling pathway"/>
    <property type="evidence" value="ECO:0007669"/>
    <property type="project" value="Ensembl"/>
</dbReference>
<reference evidence="19" key="1">
    <citation type="submission" date="2024-06" db="UniProtKB">
        <authorList>
            <consortium name="Ensembl"/>
        </authorList>
    </citation>
    <scope>IDENTIFICATION</scope>
</reference>
<dbReference type="OMA" id="FEHFAMM"/>
<feature type="compositionally biased region" description="Polar residues" evidence="16">
    <location>
        <begin position="87"/>
        <end position="101"/>
    </location>
</feature>
<accession>M3YS87</accession>
<dbReference type="InterPro" id="IPR036375">
    <property type="entry name" value="Hemopexin-like_dom_sf"/>
</dbReference>
<dbReference type="GO" id="GO:0010811">
    <property type="term" value="P:positive regulation of cell-substrate adhesion"/>
    <property type="evidence" value="ECO:0007669"/>
    <property type="project" value="Ensembl"/>
</dbReference>
<evidence type="ECO:0000256" key="6">
    <source>
        <dbReference type="ARBA" id="ARBA00022729"/>
    </source>
</evidence>
<organism evidence="19">
    <name type="scientific">Mustela putorius furo</name>
    <name type="common">European domestic ferret</name>
    <name type="synonym">Mustela furo</name>
    <dbReference type="NCBI Taxonomy" id="9669"/>
    <lineage>
        <taxon>Eukaryota</taxon>
        <taxon>Metazoa</taxon>
        <taxon>Chordata</taxon>
        <taxon>Craniata</taxon>
        <taxon>Vertebrata</taxon>
        <taxon>Euteleostomi</taxon>
        <taxon>Mammalia</taxon>
        <taxon>Eutheria</taxon>
        <taxon>Laurasiatheria</taxon>
        <taxon>Carnivora</taxon>
        <taxon>Caniformia</taxon>
        <taxon>Musteloidea</taxon>
        <taxon>Mustelidae</taxon>
        <taxon>Mustelinae</taxon>
        <taxon>Mustela</taxon>
    </lineage>
</organism>
<comment type="subcellular location">
    <subcellularLocation>
        <location evidence="1">Secreted</location>
        <location evidence="1">Extracellular space</location>
    </subcellularLocation>
</comment>
<keyword evidence="7" id="KW-0677">Repeat</keyword>
<dbReference type="eggNOG" id="KOG1565">
    <property type="taxonomic scope" value="Eukaryota"/>
</dbReference>
<dbReference type="Pfam" id="PF01033">
    <property type="entry name" value="Somatomedin_B"/>
    <property type="match status" value="1"/>
</dbReference>
<name>M3YS87_MUSPF</name>
<feature type="repeat" description="Hemopexin" evidence="15">
    <location>
        <begin position="150"/>
        <end position="194"/>
    </location>
</feature>
<evidence type="ECO:0000256" key="9">
    <source>
        <dbReference type="ARBA" id="ARBA00023157"/>
    </source>
</evidence>
<dbReference type="KEGG" id="mpuf:101690226"/>
<dbReference type="GO" id="GO:0048709">
    <property type="term" value="P:oligodendrocyte differentiation"/>
    <property type="evidence" value="ECO:0007669"/>
    <property type="project" value="Ensembl"/>
</dbReference>
<evidence type="ECO:0000256" key="2">
    <source>
        <dbReference type="ARBA" id="ARBA00022525"/>
    </source>
</evidence>
<evidence type="ECO:0000256" key="11">
    <source>
        <dbReference type="ARBA" id="ARBA00056691"/>
    </source>
</evidence>
<gene>
    <name evidence="19 21" type="primary">VTN</name>
</gene>
<dbReference type="GO" id="GO:0098637">
    <property type="term" value="C:protein complex involved in cell-matrix adhesion"/>
    <property type="evidence" value="ECO:0007669"/>
    <property type="project" value="Ensembl"/>
</dbReference>
<dbReference type="CTD" id="7448"/>
<dbReference type="Gene3D" id="2.110.10.10">
    <property type="entry name" value="Hemopexin-like domain"/>
    <property type="match status" value="2"/>
</dbReference>
<evidence type="ECO:0000256" key="3">
    <source>
        <dbReference type="ARBA" id="ARBA00022553"/>
    </source>
</evidence>
<dbReference type="GO" id="GO:0050840">
    <property type="term" value="F:extracellular matrix binding"/>
    <property type="evidence" value="ECO:0007669"/>
    <property type="project" value="Ensembl"/>
</dbReference>
<dbReference type="Pfam" id="PF00045">
    <property type="entry name" value="Hemopexin"/>
    <property type="match status" value="4"/>
</dbReference>
<dbReference type="PRINTS" id="PR00022">
    <property type="entry name" value="SOMATOMEDINB"/>
</dbReference>
<keyword evidence="20" id="KW-1185">Reference proteome</keyword>
<evidence type="ECO:0000256" key="4">
    <source>
        <dbReference type="ARBA" id="ARBA00022641"/>
    </source>
</evidence>
<dbReference type="GO" id="GO:1900748">
    <property type="term" value="P:positive regulation of vascular endothelial growth factor signaling pathway"/>
    <property type="evidence" value="ECO:0007669"/>
    <property type="project" value="Ensembl"/>
</dbReference>
<feature type="compositionally biased region" description="Basic residues" evidence="16">
    <location>
        <begin position="356"/>
        <end position="381"/>
    </location>
</feature>
<dbReference type="GO" id="GO:0048260">
    <property type="term" value="P:positive regulation of receptor-mediated endocytosis"/>
    <property type="evidence" value="ECO:0007669"/>
    <property type="project" value="Ensembl"/>
</dbReference>
<dbReference type="GO" id="GO:0061302">
    <property type="term" value="P:smooth muscle cell-matrix adhesion"/>
    <property type="evidence" value="ECO:0007669"/>
    <property type="project" value="Ensembl"/>
</dbReference>
<evidence type="ECO:0000256" key="16">
    <source>
        <dbReference type="SAM" id="MobiDB-lite"/>
    </source>
</evidence>
<dbReference type="InterPro" id="IPR001212">
    <property type="entry name" value="Somatomedin_B_dom"/>
</dbReference>
<dbReference type="PROSITE" id="PS50958">
    <property type="entry name" value="SMB_2"/>
    <property type="match status" value="1"/>
</dbReference>
<comment type="function">
    <text evidence="11">Vitronectin is a cell adhesion and spreading factor found in serum and tissues. Vitronectin interact with glycosaminoglycans and proteoglycans. Is recognized by certain members of the integrin family and serves as a cell-to-substrate adhesion molecule. Inhibitor of the membrane-damaging effect of the terminal cytolytic complement pathway.</text>
</comment>
<dbReference type="GO" id="GO:0016477">
    <property type="term" value="P:cell migration"/>
    <property type="evidence" value="ECO:0007669"/>
    <property type="project" value="Ensembl"/>
</dbReference>
<evidence type="ECO:0000259" key="18">
    <source>
        <dbReference type="PROSITE" id="PS50958"/>
    </source>
</evidence>
<feature type="compositionally biased region" description="Low complexity" evidence="16">
    <location>
        <begin position="103"/>
        <end position="134"/>
    </location>
</feature>
<dbReference type="PROSITE" id="PS51642">
    <property type="entry name" value="HEMOPEXIN_2"/>
    <property type="match status" value="4"/>
</dbReference>
<sequence>MASPRPLLLLTLLAWVVLADQESCKGRCTEGFNADRKCQCDELCSYYQSCCEDYVAECKPQVTRGDVFTLPEDEYGAFDYPEGTSAGVLTQPESTTLSPGLQPQPEETPTQIQILSPEEEAPGPGQEASGPEGQAEVIPESPAEEELCSGKPFDAFTDLKNGSLFAFRGRYCYELDEEAVRPGYPKLIQDVWGIEGPIDAAFTRINCQGKTYLFKGNQYWRFEDGVLDPDFPRNISEGFKGIPDNVDAALALPAHSYSGRERVYFFKGRQYWEYEFQQQPSQEECEGSSLSAVFEHFALLQRDSWETIFELLFWNRPSGGAGQPRFISQDWPGVPTQVDAAMAGRIYISGSAPRSWAKKAKSKRRNRKRYRSRRNRHRGRGRSQNPHRQSRSTWLSWFSSEESGLGTYNYDYDMDWLVPATCEPIQSVYFFSQDKYYRVNLRTRRVDTVSPPYPRSIAQYWLGCSGPGHQ</sequence>
<feature type="repeat" description="Hemopexin" evidence="15">
    <location>
        <begin position="195"/>
        <end position="242"/>
    </location>
</feature>
<dbReference type="SMART" id="SM00120">
    <property type="entry name" value="HX"/>
    <property type="match status" value="4"/>
</dbReference>
<evidence type="ECO:0000256" key="8">
    <source>
        <dbReference type="ARBA" id="ARBA00022889"/>
    </source>
</evidence>
<dbReference type="STRING" id="9669.ENSMPUP00000014197"/>
<dbReference type="Gene3D" id="4.10.410.20">
    <property type="match status" value="1"/>
</dbReference>
<evidence type="ECO:0000256" key="5">
    <source>
        <dbReference type="ARBA" id="ARBA00022674"/>
    </source>
</evidence>
<feature type="region of interest" description="Disordered" evidence="16">
    <location>
        <begin position="81"/>
        <end position="144"/>
    </location>
</feature>
<dbReference type="GeneTree" id="ENSGT00530000063751"/>
<evidence type="ECO:0000313" key="19">
    <source>
        <dbReference type="Ensembl" id="ENSMPUP00000014197.1"/>
    </source>
</evidence>
<dbReference type="GO" id="GO:2001046">
    <property type="term" value="P:positive regulation of integrin-mediated signaling pathway"/>
    <property type="evidence" value="ECO:0007669"/>
    <property type="project" value="Ensembl"/>
</dbReference>
<keyword evidence="5" id="KW-0358">Heparin-binding</keyword>
<evidence type="ECO:0000256" key="10">
    <source>
        <dbReference type="ARBA" id="ARBA00023180"/>
    </source>
</evidence>
<dbReference type="PROSITE" id="PS00524">
    <property type="entry name" value="SMB_1"/>
    <property type="match status" value="1"/>
</dbReference>
<dbReference type="InterPro" id="IPR020436">
    <property type="entry name" value="SMB_chordata"/>
</dbReference>
<dbReference type="GO" id="GO:0035987">
    <property type="term" value="P:endodermal cell differentiation"/>
    <property type="evidence" value="ECO:0007669"/>
    <property type="project" value="Ensembl"/>
</dbReference>
<keyword evidence="8" id="KW-0130">Cell adhesion</keyword>
<dbReference type="FunFam" id="4.10.410.20:FF:000002">
    <property type="entry name" value="Ectonucleotide pyrophosphatase/phosphodiesterase family member 2"/>
    <property type="match status" value="1"/>
</dbReference>
<dbReference type="InterPro" id="IPR000585">
    <property type="entry name" value="Hemopexin-like_dom"/>
</dbReference>
<dbReference type="GO" id="GO:0006955">
    <property type="term" value="P:immune response"/>
    <property type="evidence" value="ECO:0007669"/>
    <property type="project" value="InterPro"/>
</dbReference>
<dbReference type="GO" id="GO:0030198">
    <property type="term" value="P:extracellular matrix organization"/>
    <property type="evidence" value="ECO:0007669"/>
    <property type="project" value="Ensembl"/>
</dbReference>
<evidence type="ECO:0000313" key="21">
    <source>
        <dbReference type="RefSeq" id="XP_004747069.1"/>
    </source>
</evidence>
<feature type="repeat" description="Hemopexin" evidence="15">
    <location>
        <begin position="243"/>
        <end position="297"/>
    </location>
</feature>
<keyword evidence="9" id="KW-1015">Disulfide bond</keyword>
<dbReference type="GO" id="GO:0005615">
    <property type="term" value="C:extracellular space"/>
    <property type="evidence" value="ECO:0007669"/>
    <property type="project" value="Ensembl"/>
</dbReference>
<dbReference type="EMBL" id="AEYP01021310">
    <property type="status" value="NOT_ANNOTATED_CDS"/>
    <property type="molecule type" value="Genomic_DNA"/>
</dbReference>
<dbReference type="GO" id="GO:0014911">
    <property type="term" value="P:positive regulation of smooth muscle cell migration"/>
    <property type="evidence" value="ECO:0007669"/>
    <property type="project" value="Ensembl"/>
</dbReference>
<dbReference type="GO" id="GO:0005044">
    <property type="term" value="F:scavenger receptor activity"/>
    <property type="evidence" value="ECO:0007669"/>
    <property type="project" value="InterPro"/>
</dbReference>
<dbReference type="FunFam" id="2.110.10.10:FF:000010">
    <property type="entry name" value="vitronectin"/>
    <property type="match status" value="1"/>
</dbReference>
<keyword evidence="6 17" id="KW-0732">Signal</keyword>
<proteinExistence type="predicted"/>
<dbReference type="GO" id="GO:0045861">
    <property type="term" value="P:negative regulation of proteolysis"/>
    <property type="evidence" value="ECO:0007669"/>
    <property type="project" value="Ensembl"/>
</dbReference>
<evidence type="ECO:0000256" key="1">
    <source>
        <dbReference type="ARBA" id="ARBA00004239"/>
    </source>
</evidence>
<dbReference type="OrthoDB" id="9898692at2759"/>
<dbReference type="PROSITE" id="PS00024">
    <property type="entry name" value="HEMOPEXIN"/>
    <property type="match status" value="2"/>
</dbReference>
<dbReference type="CDD" id="cd00094">
    <property type="entry name" value="HX"/>
    <property type="match status" value="1"/>
</dbReference>
<feature type="repeat" description="Hemopexin" evidence="15">
    <location>
        <begin position="411"/>
        <end position="464"/>
    </location>
</feature>
<dbReference type="InterPro" id="IPR036024">
    <property type="entry name" value="Somatomedin_B-like_dom_sf"/>
</dbReference>